<name>A0AAV6P8B6_SOLSE</name>
<accession>A0AAV6P8B6</accession>
<reference evidence="1 2" key="1">
    <citation type="journal article" date="2021" name="Sci. Rep.">
        <title>Chromosome anchoring in Senegalese sole (Solea senegalensis) reveals sex-associated markers and genome rearrangements in flatfish.</title>
        <authorList>
            <person name="Guerrero-Cozar I."/>
            <person name="Gomez-Garrido J."/>
            <person name="Berbel C."/>
            <person name="Martinez-Blanch J.F."/>
            <person name="Alioto T."/>
            <person name="Claros M.G."/>
            <person name="Gagnaire P.A."/>
            <person name="Manchado M."/>
        </authorList>
    </citation>
    <scope>NUCLEOTIDE SEQUENCE [LARGE SCALE GENOMIC DNA]</scope>
    <source>
        <strain evidence="1">Sse05_10M</strain>
    </source>
</reference>
<evidence type="ECO:0000313" key="1">
    <source>
        <dbReference type="EMBL" id="KAG7453568.1"/>
    </source>
</evidence>
<dbReference type="EMBL" id="JAGKHQ010001842">
    <property type="protein sequence ID" value="KAG7453568.1"/>
    <property type="molecule type" value="Genomic_DNA"/>
</dbReference>
<dbReference type="Proteomes" id="UP000693946">
    <property type="component" value="Unassembled WGS sequence"/>
</dbReference>
<organism evidence="1 2">
    <name type="scientific">Solea senegalensis</name>
    <name type="common">Senegalese sole</name>
    <dbReference type="NCBI Taxonomy" id="28829"/>
    <lineage>
        <taxon>Eukaryota</taxon>
        <taxon>Metazoa</taxon>
        <taxon>Chordata</taxon>
        <taxon>Craniata</taxon>
        <taxon>Vertebrata</taxon>
        <taxon>Euteleostomi</taxon>
        <taxon>Actinopterygii</taxon>
        <taxon>Neopterygii</taxon>
        <taxon>Teleostei</taxon>
        <taxon>Neoteleostei</taxon>
        <taxon>Acanthomorphata</taxon>
        <taxon>Carangaria</taxon>
        <taxon>Pleuronectiformes</taxon>
        <taxon>Pleuronectoidei</taxon>
        <taxon>Soleidae</taxon>
        <taxon>Solea</taxon>
    </lineage>
</organism>
<gene>
    <name evidence="1" type="ORF">JOB18_006406</name>
</gene>
<dbReference type="AlphaFoldDB" id="A0AAV6P8B6"/>
<comment type="caution">
    <text evidence="1">The sequence shown here is derived from an EMBL/GenBank/DDBJ whole genome shotgun (WGS) entry which is preliminary data.</text>
</comment>
<evidence type="ECO:0000313" key="2">
    <source>
        <dbReference type="Proteomes" id="UP000693946"/>
    </source>
</evidence>
<sequence>MGFCACSEADSTNSTVAVCKLAGECAHGQGLTLLSSNDIYRCPSLPYIAELED</sequence>
<proteinExistence type="predicted"/>
<keyword evidence="2" id="KW-1185">Reference proteome</keyword>
<protein>
    <submittedName>
        <fullName evidence="1">Uncharacterized protein</fullName>
    </submittedName>
</protein>